<dbReference type="STRING" id="1619308.B5808_01035"/>
<dbReference type="PROSITE" id="PS51078">
    <property type="entry name" value="ICLR_ED"/>
    <property type="match status" value="1"/>
</dbReference>
<sequence length="252" mass="26226">MVNTGTTGEAPGSDIQAVTRAGQICALFGPDTAELTAADVSERLGLNRTTAYRYCISMVTAGILDRGAAKGTFVLGELMLRLGIQALRRRPVVDLAPPYLARLSEATRMTAVLSLWSSRGPVVTLVEEDRTRPAVVTVRPGTELDRTAAQARVFLAHQPDQRGLEALSLGASPTERAELEAAVYTARRTGYSITELPGGVIAAAAPVFAPEGIAATVGLLGTDSSVDLSAGSTAVTELLAATAALTEALAHR</sequence>
<evidence type="ECO:0000313" key="6">
    <source>
        <dbReference type="EMBL" id="ARJ03976.1"/>
    </source>
</evidence>
<dbReference type="AlphaFoldDB" id="A0A1X9LFJ9"/>
<dbReference type="InterPro" id="IPR036388">
    <property type="entry name" value="WH-like_DNA-bd_sf"/>
</dbReference>
<evidence type="ECO:0000256" key="1">
    <source>
        <dbReference type="ARBA" id="ARBA00023015"/>
    </source>
</evidence>
<dbReference type="Pfam" id="PF01614">
    <property type="entry name" value="IclR_C"/>
    <property type="match status" value="1"/>
</dbReference>
<evidence type="ECO:0000259" key="5">
    <source>
        <dbReference type="PROSITE" id="PS51078"/>
    </source>
</evidence>
<feature type="domain" description="HTH iclR-type" evidence="4">
    <location>
        <begin position="15"/>
        <end position="77"/>
    </location>
</feature>
<reference evidence="6 7" key="1">
    <citation type="submission" date="2017-04" db="EMBL/GenBank/DDBJ databases">
        <authorList>
            <person name="Afonso C.L."/>
            <person name="Miller P.J."/>
            <person name="Scott M.A."/>
            <person name="Spackman E."/>
            <person name="Goraichik I."/>
            <person name="Dimitrov K.M."/>
            <person name="Suarez D.L."/>
            <person name="Swayne D.E."/>
        </authorList>
    </citation>
    <scope>NUCLEOTIDE SEQUENCE [LARGE SCALE GENOMIC DNA]</scope>
    <source>
        <strain evidence="7">XA(T)</strain>
    </source>
</reference>
<name>A0A1X9LFJ9_9MICO</name>
<dbReference type="EMBL" id="CP020715">
    <property type="protein sequence ID" value="ARJ03976.1"/>
    <property type="molecule type" value="Genomic_DNA"/>
</dbReference>
<dbReference type="InterPro" id="IPR005471">
    <property type="entry name" value="Tscrpt_reg_IclR_N"/>
</dbReference>
<dbReference type="RefSeq" id="WP_085017788.1">
    <property type="nucleotide sequence ID" value="NZ_BMHD01000001.1"/>
</dbReference>
<gene>
    <name evidence="6" type="ORF">B5808_01035</name>
</gene>
<proteinExistence type="predicted"/>
<dbReference type="InterPro" id="IPR036390">
    <property type="entry name" value="WH_DNA-bd_sf"/>
</dbReference>
<evidence type="ECO:0008006" key="8">
    <source>
        <dbReference type="Google" id="ProtNLM"/>
    </source>
</evidence>
<organism evidence="6 7">
    <name type="scientific">Cnuibacter physcomitrellae</name>
    <dbReference type="NCBI Taxonomy" id="1619308"/>
    <lineage>
        <taxon>Bacteria</taxon>
        <taxon>Bacillati</taxon>
        <taxon>Actinomycetota</taxon>
        <taxon>Actinomycetes</taxon>
        <taxon>Micrococcales</taxon>
        <taxon>Microbacteriaceae</taxon>
        <taxon>Cnuibacter</taxon>
    </lineage>
</organism>
<evidence type="ECO:0000256" key="2">
    <source>
        <dbReference type="ARBA" id="ARBA00023125"/>
    </source>
</evidence>
<dbReference type="InterPro" id="IPR050707">
    <property type="entry name" value="HTH_MetabolicPath_Reg"/>
</dbReference>
<dbReference type="GO" id="GO:0045892">
    <property type="term" value="P:negative regulation of DNA-templated transcription"/>
    <property type="evidence" value="ECO:0007669"/>
    <property type="project" value="TreeGrafter"/>
</dbReference>
<feature type="domain" description="IclR-ED" evidence="5">
    <location>
        <begin position="78"/>
        <end position="251"/>
    </location>
</feature>
<dbReference type="Gene3D" id="3.30.450.40">
    <property type="match status" value="1"/>
</dbReference>
<dbReference type="GO" id="GO:0003700">
    <property type="term" value="F:DNA-binding transcription factor activity"/>
    <property type="evidence" value="ECO:0007669"/>
    <property type="project" value="TreeGrafter"/>
</dbReference>
<accession>A0A1X9LFJ9</accession>
<dbReference type="Gene3D" id="1.10.10.10">
    <property type="entry name" value="Winged helix-like DNA-binding domain superfamily/Winged helix DNA-binding domain"/>
    <property type="match status" value="1"/>
</dbReference>
<dbReference type="Pfam" id="PF09339">
    <property type="entry name" value="HTH_IclR"/>
    <property type="match status" value="1"/>
</dbReference>
<dbReference type="InterPro" id="IPR029016">
    <property type="entry name" value="GAF-like_dom_sf"/>
</dbReference>
<keyword evidence="3" id="KW-0804">Transcription</keyword>
<dbReference type="GO" id="GO:0003677">
    <property type="term" value="F:DNA binding"/>
    <property type="evidence" value="ECO:0007669"/>
    <property type="project" value="UniProtKB-KW"/>
</dbReference>
<keyword evidence="2" id="KW-0238">DNA-binding</keyword>
<dbReference type="SMART" id="SM00346">
    <property type="entry name" value="HTH_ICLR"/>
    <property type="match status" value="1"/>
</dbReference>
<keyword evidence="7" id="KW-1185">Reference proteome</keyword>
<dbReference type="InterPro" id="IPR014757">
    <property type="entry name" value="Tscrpt_reg_IclR_C"/>
</dbReference>
<keyword evidence="1" id="KW-0805">Transcription regulation</keyword>
<protein>
    <recommendedName>
        <fullName evidence="8">Transcriptional regulator</fullName>
    </recommendedName>
</protein>
<dbReference type="PANTHER" id="PTHR30136:SF8">
    <property type="entry name" value="TRANSCRIPTIONAL REGULATORY PROTEIN"/>
    <property type="match status" value="1"/>
</dbReference>
<evidence type="ECO:0000259" key="4">
    <source>
        <dbReference type="PROSITE" id="PS51077"/>
    </source>
</evidence>
<dbReference type="PROSITE" id="PS51077">
    <property type="entry name" value="HTH_ICLR"/>
    <property type="match status" value="1"/>
</dbReference>
<dbReference type="Proteomes" id="UP000192775">
    <property type="component" value="Chromosome"/>
</dbReference>
<dbReference type="SUPFAM" id="SSF46785">
    <property type="entry name" value="Winged helix' DNA-binding domain"/>
    <property type="match status" value="1"/>
</dbReference>
<dbReference type="KEGG" id="cphy:B5808_01035"/>
<dbReference type="PANTHER" id="PTHR30136">
    <property type="entry name" value="HELIX-TURN-HELIX TRANSCRIPTIONAL REGULATOR, ICLR FAMILY"/>
    <property type="match status" value="1"/>
</dbReference>
<evidence type="ECO:0000256" key="3">
    <source>
        <dbReference type="ARBA" id="ARBA00023163"/>
    </source>
</evidence>
<dbReference type="SUPFAM" id="SSF55781">
    <property type="entry name" value="GAF domain-like"/>
    <property type="match status" value="1"/>
</dbReference>
<evidence type="ECO:0000313" key="7">
    <source>
        <dbReference type="Proteomes" id="UP000192775"/>
    </source>
</evidence>